<dbReference type="NCBIfam" id="TIGR00095">
    <property type="entry name" value="16S rRNA (guanine(966)-N(2))-methyltransferase RsmD"/>
    <property type="match status" value="1"/>
</dbReference>
<gene>
    <name evidence="9" type="primary">rsmD</name>
    <name evidence="9" type="ORF">ACFFIT_00770</name>
</gene>
<dbReference type="SUPFAM" id="SSF53335">
    <property type="entry name" value="S-adenosyl-L-methionine-dependent methyltransferases"/>
    <property type="match status" value="1"/>
</dbReference>
<organism evidence="9 10">
    <name type="scientific">Thorsellia kenyensis</name>
    <dbReference type="NCBI Taxonomy" id="1549888"/>
    <lineage>
        <taxon>Bacteria</taxon>
        <taxon>Pseudomonadati</taxon>
        <taxon>Pseudomonadota</taxon>
        <taxon>Gammaproteobacteria</taxon>
        <taxon>Enterobacterales</taxon>
        <taxon>Thorselliaceae</taxon>
        <taxon>Thorsellia</taxon>
    </lineage>
</organism>
<evidence type="ECO:0000256" key="6">
    <source>
        <dbReference type="ARBA" id="ARBA00022679"/>
    </source>
</evidence>
<reference evidence="9 10" key="1">
    <citation type="submission" date="2024-09" db="EMBL/GenBank/DDBJ databases">
        <authorList>
            <person name="Sun Q."/>
            <person name="Mori K."/>
        </authorList>
    </citation>
    <scope>NUCLEOTIDE SEQUENCE [LARGE SCALE GENOMIC DNA]</scope>
    <source>
        <strain evidence="9 10">CCM 8545</strain>
    </source>
</reference>
<dbReference type="Gene3D" id="3.40.50.150">
    <property type="entry name" value="Vaccinia Virus protein VP39"/>
    <property type="match status" value="1"/>
</dbReference>
<protein>
    <recommendedName>
        <fullName evidence="4 8">Ribosomal RNA small subunit methyltransferase D</fullName>
        <ecNumber evidence="3 8">2.1.1.171</ecNumber>
    </recommendedName>
</protein>
<evidence type="ECO:0000256" key="3">
    <source>
        <dbReference type="ARBA" id="ARBA00012141"/>
    </source>
</evidence>
<evidence type="ECO:0000313" key="10">
    <source>
        <dbReference type="Proteomes" id="UP001589758"/>
    </source>
</evidence>
<evidence type="ECO:0000256" key="1">
    <source>
        <dbReference type="ARBA" id="ARBA00002649"/>
    </source>
</evidence>
<name>A0ABV6CAT5_9GAMM</name>
<keyword evidence="5 8" id="KW-0489">Methyltransferase</keyword>
<dbReference type="PANTHER" id="PTHR43542">
    <property type="entry name" value="METHYLTRANSFERASE"/>
    <property type="match status" value="1"/>
</dbReference>
<evidence type="ECO:0000256" key="7">
    <source>
        <dbReference type="ARBA" id="ARBA00048326"/>
    </source>
</evidence>
<keyword evidence="8" id="KW-0949">S-adenosyl-L-methionine</keyword>
<dbReference type="EMBL" id="JBHLXE010000013">
    <property type="protein sequence ID" value="MFC0178646.1"/>
    <property type="molecule type" value="Genomic_DNA"/>
</dbReference>
<comment type="similarity">
    <text evidence="2 8">Belongs to the methyltransferase superfamily. RsmD family.</text>
</comment>
<dbReference type="InterPro" id="IPR004398">
    <property type="entry name" value="RNA_MeTrfase_RsmD"/>
</dbReference>
<dbReference type="GO" id="GO:0052913">
    <property type="term" value="F:16S rRNA (guanine(966)-N(2))-methyltransferase activity"/>
    <property type="evidence" value="ECO:0007669"/>
    <property type="project" value="UniProtKB-EC"/>
</dbReference>
<keyword evidence="6 8" id="KW-0808">Transferase</keyword>
<dbReference type="InterPro" id="IPR002052">
    <property type="entry name" value="DNA_methylase_N6_adenine_CS"/>
</dbReference>
<dbReference type="InterPro" id="IPR029063">
    <property type="entry name" value="SAM-dependent_MTases_sf"/>
</dbReference>
<dbReference type="PANTHER" id="PTHR43542:SF1">
    <property type="entry name" value="METHYLTRANSFERASE"/>
    <property type="match status" value="1"/>
</dbReference>
<comment type="catalytic activity">
    <reaction evidence="7 8">
        <text>guanosine(966) in 16S rRNA + S-adenosyl-L-methionine = N(2)-methylguanosine(966) in 16S rRNA + S-adenosyl-L-homocysteine + H(+)</text>
        <dbReference type="Rhea" id="RHEA:23548"/>
        <dbReference type="Rhea" id="RHEA-COMP:10211"/>
        <dbReference type="Rhea" id="RHEA-COMP:10212"/>
        <dbReference type="ChEBI" id="CHEBI:15378"/>
        <dbReference type="ChEBI" id="CHEBI:57856"/>
        <dbReference type="ChEBI" id="CHEBI:59789"/>
        <dbReference type="ChEBI" id="CHEBI:74269"/>
        <dbReference type="ChEBI" id="CHEBI:74481"/>
        <dbReference type="EC" id="2.1.1.171"/>
    </reaction>
</comment>
<comment type="caution">
    <text evidence="9">The sequence shown here is derived from an EMBL/GenBank/DDBJ whole genome shotgun (WGS) entry which is preliminary data.</text>
</comment>
<dbReference type="PIRSF" id="PIRSF004553">
    <property type="entry name" value="CHP00095"/>
    <property type="match status" value="1"/>
</dbReference>
<evidence type="ECO:0000256" key="8">
    <source>
        <dbReference type="PIRNR" id="PIRNR004553"/>
    </source>
</evidence>
<dbReference type="PROSITE" id="PS00092">
    <property type="entry name" value="N6_MTASE"/>
    <property type="match status" value="1"/>
</dbReference>
<proteinExistence type="inferred from homology"/>
<keyword evidence="10" id="KW-1185">Reference proteome</keyword>
<dbReference type="CDD" id="cd02440">
    <property type="entry name" value="AdoMet_MTases"/>
    <property type="match status" value="1"/>
</dbReference>
<dbReference type="RefSeq" id="WP_385875482.1">
    <property type="nucleotide sequence ID" value="NZ_JBHLXE010000013.1"/>
</dbReference>
<comment type="function">
    <text evidence="1 8">Specifically methylates the guanine in position 966 of 16S rRNA in the assembled 30S particle.</text>
</comment>
<dbReference type="Proteomes" id="UP001589758">
    <property type="component" value="Unassembled WGS sequence"/>
</dbReference>
<accession>A0ABV6CAT5</accession>
<evidence type="ECO:0000256" key="5">
    <source>
        <dbReference type="ARBA" id="ARBA00022603"/>
    </source>
</evidence>
<evidence type="ECO:0000313" key="9">
    <source>
        <dbReference type="EMBL" id="MFC0178646.1"/>
    </source>
</evidence>
<sequence length="198" mass="22350">MRNTKKEVRTHFHSGFVRIIGGKWKGRKLEVIEKPGLRPTGDRMKETLFNWLMHDIIGSHCLDLFAGSGSLGFESASRGAASVTLIEKDKAVTEILTNNIKKLACDTIIALQIDALEYIKVAPKKAFDIIFLDPPFNQGLLGRLLFDLLQQGFLEKNGIIYLESEYTSIIEIPDSLNLIKEKISGQVRYQLLQYDPID</sequence>
<dbReference type="EC" id="2.1.1.171" evidence="3 8"/>
<evidence type="ECO:0000256" key="4">
    <source>
        <dbReference type="ARBA" id="ARBA00013682"/>
    </source>
</evidence>
<keyword evidence="8" id="KW-0698">rRNA processing</keyword>
<dbReference type="Pfam" id="PF03602">
    <property type="entry name" value="Cons_hypoth95"/>
    <property type="match status" value="1"/>
</dbReference>
<evidence type="ECO:0000256" key="2">
    <source>
        <dbReference type="ARBA" id="ARBA00005269"/>
    </source>
</evidence>